<gene>
    <name evidence="1" type="ORF">FXF69_18150</name>
</gene>
<proteinExistence type="predicted"/>
<name>A0A5D0NLJ0_9ACTN</name>
<accession>A0A5D0NLJ0</accession>
<dbReference type="EMBL" id="VSFG01000003">
    <property type="protein sequence ID" value="TYB45370.1"/>
    <property type="molecule type" value="Genomic_DNA"/>
</dbReference>
<comment type="caution">
    <text evidence="1">The sequence shown here is derived from an EMBL/GenBank/DDBJ whole genome shotgun (WGS) entry which is preliminary data.</text>
</comment>
<reference evidence="1 2" key="1">
    <citation type="submission" date="2019-08" db="EMBL/GenBank/DDBJ databases">
        <title>Actinomadura sp. nov. CYP1-5 isolated from mountain soil.</title>
        <authorList>
            <person name="Songsumanus A."/>
            <person name="Kuncharoen N."/>
            <person name="Kudo T."/>
            <person name="Yuki M."/>
            <person name="Igarashi Y."/>
            <person name="Tanasupawat S."/>
        </authorList>
    </citation>
    <scope>NUCLEOTIDE SEQUENCE [LARGE SCALE GENOMIC DNA]</scope>
    <source>
        <strain evidence="1 2">JCM 14158</strain>
    </source>
</reference>
<dbReference type="Proteomes" id="UP000323380">
    <property type="component" value="Unassembled WGS sequence"/>
</dbReference>
<dbReference type="AlphaFoldDB" id="A0A5D0NLJ0"/>
<keyword evidence="2" id="KW-1185">Reference proteome</keyword>
<protein>
    <submittedName>
        <fullName evidence="1">DUF3052 family protein</fullName>
    </submittedName>
</protein>
<dbReference type="RefSeq" id="WP_067904653.1">
    <property type="nucleotide sequence ID" value="NZ_VSFG01000003.1"/>
</dbReference>
<sequence>MTTSGYSGTPLAKKIGIKAGHRVRLTHRPESWTVPDLPDGCAVAAGGPADADVTVAFFRELGDLAAEGPDLVTDLADHAMLWIAWPRRAAGHVSDITENDLRDVFLPLGVVDVKVAALGDDWSGLKFVRRKENRTT</sequence>
<evidence type="ECO:0000313" key="1">
    <source>
        <dbReference type="EMBL" id="TYB45370.1"/>
    </source>
</evidence>
<organism evidence="1 2">
    <name type="scientific">Actinomadura chibensis</name>
    <dbReference type="NCBI Taxonomy" id="392828"/>
    <lineage>
        <taxon>Bacteria</taxon>
        <taxon>Bacillati</taxon>
        <taxon>Actinomycetota</taxon>
        <taxon>Actinomycetes</taxon>
        <taxon>Streptosporangiales</taxon>
        <taxon>Thermomonosporaceae</taxon>
        <taxon>Actinomadura</taxon>
    </lineage>
</organism>
<dbReference type="STRING" id="1220554.GCA_001552135_07883"/>
<evidence type="ECO:0000313" key="2">
    <source>
        <dbReference type="Proteomes" id="UP000323380"/>
    </source>
</evidence>